<feature type="region of interest" description="Disordered" evidence="1">
    <location>
        <begin position="1"/>
        <end position="69"/>
    </location>
</feature>
<evidence type="ECO:0000313" key="2">
    <source>
        <dbReference type="EMBL" id="PIO69458.1"/>
    </source>
</evidence>
<dbReference type="AlphaFoldDB" id="A0A2G9UGS9"/>
<keyword evidence="3" id="KW-1185">Reference proteome</keyword>
<dbReference type="Proteomes" id="UP000230423">
    <property type="component" value="Unassembled WGS sequence"/>
</dbReference>
<evidence type="ECO:0000313" key="3">
    <source>
        <dbReference type="Proteomes" id="UP000230423"/>
    </source>
</evidence>
<accession>A0A2G9UGS9</accession>
<feature type="non-terminal residue" evidence="2">
    <location>
        <position position="69"/>
    </location>
</feature>
<protein>
    <submittedName>
        <fullName evidence="2">Uncharacterized protein</fullName>
    </submittedName>
</protein>
<dbReference type="EMBL" id="KZ346647">
    <property type="protein sequence ID" value="PIO69458.1"/>
    <property type="molecule type" value="Genomic_DNA"/>
</dbReference>
<name>A0A2G9UGS9_TELCI</name>
<evidence type="ECO:0000256" key="1">
    <source>
        <dbReference type="SAM" id="MobiDB-lite"/>
    </source>
</evidence>
<proteinExistence type="predicted"/>
<feature type="compositionally biased region" description="Polar residues" evidence="1">
    <location>
        <begin position="46"/>
        <end position="55"/>
    </location>
</feature>
<feature type="compositionally biased region" description="Low complexity" evidence="1">
    <location>
        <begin position="17"/>
        <end position="45"/>
    </location>
</feature>
<sequence>MGNRSTIEQRSAAGTDVTKNSKSSKPPSTVPSSSGAESTTGGSYTDNGVCSSETESNMEEDSQLRYNRL</sequence>
<gene>
    <name evidence="2" type="ORF">TELCIR_08715</name>
</gene>
<reference evidence="2 3" key="1">
    <citation type="submission" date="2015-09" db="EMBL/GenBank/DDBJ databases">
        <title>Draft genome of the parasitic nematode Teladorsagia circumcincta isolate WARC Sus (inbred).</title>
        <authorList>
            <person name="Mitreva M."/>
        </authorList>
    </citation>
    <scope>NUCLEOTIDE SEQUENCE [LARGE SCALE GENOMIC DNA]</scope>
    <source>
        <strain evidence="2 3">S</strain>
    </source>
</reference>
<organism evidence="2 3">
    <name type="scientific">Teladorsagia circumcincta</name>
    <name type="common">Brown stomach worm</name>
    <name type="synonym">Ostertagia circumcincta</name>
    <dbReference type="NCBI Taxonomy" id="45464"/>
    <lineage>
        <taxon>Eukaryota</taxon>
        <taxon>Metazoa</taxon>
        <taxon>Ecdysozoa</taxon>
        <taxon>Nematoda</taxon>
        <taxon>Chromadorea</taxon>
        <taxon>Rhabditida</taxon>
        <taxon>Rhabditina</taxon>
        <taxon>Rhabditomorpha</taxon>
        <taxon>Strongyloidea</taxon>
        <taxon>Trichostrongylidae</taxon>
        <taxon>Teladorsagia</taxon>
    </lineage>
</organism>